<dbReference type="Proteomes" id="UP000007437">
    <property type="component" value="Chromosome"/>
</dbReference>
<proteinExistence type="predicted"/>
<dbReference type="SUPFAM" id="SSF47413">
    <property type="entry name" value="lambda repressor-like DNA-binding domains"/>
    <property type="match status" value="1"/>
</dbReference>
<protein>
    <submittedName>
        <fullName evidence="4">Virulence-associated protein A</fullName>
    </submittedName>
</protein>
<dbReference type="KEGG" id="brh:RBRH_02637"/>
<feature type="region of interest" description="Disordered" evidence="2">
    <location>
        <begin position="95"/>
        <end position="117"/>
    </location>
</feature>
<evidence type="ECO:0000259" key="3">
    <source>
        <dbReference type="PROSITE" id="PS50943"/>
    </source>
</evidence>
<evidence type="ECO:0000256" key="2">
    <source>
        <dbReference type="SAM" id="MobiDB-lite"/>
    </source>
</evidence>
<accession>E5AR91</accession>
<gene>
    <name evidence="4" type="ordered locus">RBRH_02637</name>
</gene>
<dbReference type="InterPro" id="IPR013430">
    <property type="entry name" value="Toxin_antidote_HigA"/>
</dbReference>
<name>E5AR91_MYCRK</name>
<dbReference type="InterPro" id="IPR010982">
    <property type="entry name" value="Lambda_DNA-bd_dom_sf"/>
</dbReference>
<sequence>MSWSITKTIIKDYDMMKHHPHPGELLREDVLQPLEIDVTEAAARLGYNRTSLSRVLNGHSGISPDLALRLERAGVSTARFWMNLQTNYELWQAEQREQPPVRPLQSNDSIPDALKVR</sequence>
<dbReference type="GO" id="GO:0003677">
    <property type="term" value="F:DNA binding"/>
    <property type="evidence" value="ECO:0007669"/>
    <property type="project" value="UniProtKB-KW"/>
</dbReference>
<dbReference type="PROSITE" id="PS50943">
    <property type="entry name" value="HTH_CROC1"/>
    <property type="match status" value="1"/>
</dbReference>
<dbReference type="AlphaFoldDB" id="E5AR91"/>
<dbReference type="EMBL" id="FR687359">
    <property type="protein sequence ID" value="CBW75123.1"/>
    <property type="molecule type" value="Genomic_DNA"/>
</dbReference>
<feature type="domain" description="HTH cro/C1-type" evidence="3">
    <location>
        <begin position="39"/>
        <end position="80"/>
    </location>
</feature>
<reference evidence="4 5" key="1">
    <citation type="journal article" date="2011" name="J. Bacteriol.">
        <title>Complete genome sequence of Burkholderia rhizoxinica, an endosymbiont of Rhizopus microsporus.</title>
        <authorList>
            <person name="Lackner G."/>
            <person name="Moebius N."/>
            <person name="Partida-Martinez L."/>
            <person name="Hertweck C."/>
        </authorList>
    </citation>
    <scope>NUCLEOTIDE SEQUENCE [LARGE SCALE GENOMIC DNA]</scope>
    <source>
        <strain evidence="5">DSM 19002 / CIP 109453 / HKI 454</strain>
    </source>
</reference>
<dbReference type="CDD" id="cd00093">
    <property type="entry name" value="HTH_XRE"/>
    <property type="match status" value="1"/>
</dbReference>
<dbReference type="NCBIfam" id="TIGR02607">
    <property type="entry name" value="antidote_HigA"/>
    <property type="match status" value="1"/>
</dbReference>
<dbReference type="HOGENOM" id="CLU_140230_2_2_4"/>
<dbReference type="InterPro" id="IPR001387">
    <property type="entry name" value="Cro/C1-type_HTH"/>
</dbReference>
<evidence type="ECO:0000313" key="4">
    <source>
        <dbReference type="EMBL" id="CBW75123.1"/>
    </source>
</evidence>
<dbReference type="STRING" id="882378.RBRH_02637"/>
<dbReference type="PANTHER" id="PTHR36924:SF1">
    <property type="entry name" value="ANTITOXIN HIGA-1"/>
    <property type="match status" value="1"/>
</dbReference>
<evidence type="ECO:0000313" key="5">
    <source>
        <dbReference type="Proteomes" id="UP000007437"/>
    </source>
</evidence>
<dbReference type="RefSeq" id="WP_013435352.1">
    <property type="nucleotide sequence ID" value="NC_014722.1"/>
</dbReference>
<evidence type="ECO:0000256" key="1">
    <source>
        <dbReference type="ARBA" id="ARBA00023125"/>
    </source>
</evidence>
<dbReference type="Pfam" id="PF01381">
    <property type="entry name" value="HTH_3"/>
    <property type="match status" value="1"/>
</dbReference>
<organism evidence="4 5">
    <name type="scientific">Mycetohabitans rhizoxinica (strain DSM 19002 / CIP 109453 / HKI 454)</name>
    <name type="common">Paraburkholderia rhizoxinica</name>
    <dbReference type="NCBI Taxonomy" id="882378"/>
    <lineage>
        <taxon>Bacteria</taxon>
        <taxon>Pseudomonadati</taxon>
        <taxon>Pseudomonadota</taxon>
        <taxon>Betaproteobacteria</taxon>
        <taxon>Burkholderiales</taxon>
        <taxon>Burkholderiaceae</taxon>
        <taxon>Mycetohabitans</taxon>
    </lineage>
</organism>
<dbReference type="PANTHER" id="PTHR36924">
    <property type="entry name" value="ANTITOXIN HIGA-1"/>
    <property type="match status" value="1"/>
</dbReference>
<dbReference type="eggNOG" id="COG3093">
    <property type="taxonomic scope" value="Bacteria"/>
</dbReference>
<dbReference type="Gene3D" id="1.10.260.40">
    <property type="entry name" value="lambda repressor-like DNA-binding domains"/>
    <property type="match status" value="1"/>
</dbReference>
<keyword evidence="1" id="KW-0238">DNA-binding</keyword>